<gene>
    <name evidence="3" type="ORF">Cvel_3006</name>
</gene>
<evidence type="ECO:0000259" key="2">
    <source>
        <dbReference type="Pfam" id="PF04326"/>
    </source>
</evidence>
<evidence type="ECO:0000256" key="1">
    <source>
        <dbReference type="SAM" id="Coils"/>
    </source>
</evidence>
<evidence type="ECO:0000313" key="3">
    <source>
        <dbReference type="EMBL" id="CEM09794.1"/>
    </source>
</evidence>
<feature type="domain" description="Schlafen AlbA-2" evidence="2">
    <location>
        <begin position="235"/>
        <end position="295"/>
    </location>
</feature>
<feature type="coiled-coil region" evidence="1">
    <location>
        <begin position="342"/>
        <end position="369"/>
    </location>
</feature>
<dbReference type="InterPro" id="IPR007421">
    <property type="entry name" value="Schlafen_AlbA_2_dom"/>
</dbReference>
<organism evidence="3">
    <name type="scientific">Chromera velia CCMP2878</name>
    <dbReference type="NCBI Taxonomy" id="1169474"/>
    <lineage>
        <taxon>Eukaryota</taxon>
        <taxon>Sar</taxon>
        <taxon>Alveolata</taxon>
        <taxon>Colpodellida</taxon>
        <taxon>Chromeraceae</taxon>
        <taxon>Chromera</taxon>
    </lineage>
</organism>
<reference evidence="3" key="1">
    <citation type="submission" date="2014-11" db="EMBL/GenBank/DDBJ databases">
        <authorList>
            <person name="Otto D Thomas"/>
            <person name="Naeem Raeece"/>
        </authorList>
    </citation>
    <scope>NUCLEOTIDE SEQUENCE</scope>
</reference>
<dbReference type="Pfam" id="PF04326">
    <property type="entry name" value="SLFN_AlbA_2"/>
    <property type="match status" value="1"/>
</dbReference>
<keyword evidence="1" id="KW-0175">Coiled coil</keyword>
<name>A0A0G4FAY4_9ALVE</name>
<protein>
    <recommendedName>
        <fullName evidence="2">Schlafen AlbA-2 domain-containing protein</fullName>
    </recommendedName>
</protein>
<proteinExistence type="predicted"/>
<sequence length="426" mass="47761">MSRPQPYAPVHPRDVTEKYNALVQSMSPESPPNVTFEQNEESLWVCTLTVPGNDSTFKSKPLVKKVEAGAHAKALWYNSKVSCQDYRIPLIENPERPVQAAKTPKLSLNDYCTKMQLRAKYSTVRKEDGCCTTVTLLSPNGSYVDSAETDAARAYANFESATFHPKYAEHKAAARMLCKLAKTDTKARDLYKAMYPVRYRQGGVFLRREGIDLELKGGKDSDSPMPLRSFRNYLGPGGDLVNYITAFLNSKVDGQIVFGVHDRGIIQGIPIAGGAFDQINKNEWDLLKRVVPPISHGREYHRDVIKIDHAFSDDNAQSGAAVIVPTLRPENLRCDSDTKSYVLALEKENKNLRAALSRLKKEVDVHEVHDDLYIFIYHVQGADVSGGRGPHKIPGREYHYIKTVGGINKRDDSKDHNRCWSACNCM</sequence>
<dbReference type="VEuPathDB" id="CryptoDB:Cvel_3006"/>
<dbReference type="AlphaFoldDB" id="A0A0G4FAY4"/>
<accession>A0A0G4FAY4</accession>
<dbReference type="EMBL" id="CDMZ01000232">
    <property type="protein sequence ID" value="CEM09794.1"/>
    <property type="molecule type" value="Genomic_DNA"/>
</dbReference>